<comment type="caution">
    <text evidence="2">The sequence shown here is derived from an EMBL/GenBank/DDBJ whole genome shotgun (WGS) entry which is preliminary data.</text>
</comment>
<feature type="chain" id="PRO_5045949714" evidence="1">
    <location>
        <begin position="27"/>
        <end position="304"/>
    </location>
</feature>
<dbReference type="PANTHER" id="PTHR31571:SF1">
    <property type="entry name" value="ALTERED INHERITANCE OF MITOCHONDRIA PROTEIN 6"/>
    <property type="match status" value="1"/>
</dbReference>
<accession>A0ABR4MHA8</accession>
<reference evidence="2 3" key="1">
    <citation type="submission" date="2020-05" db="EMBL/GenBank/DDBJ databases">
        <title>Ceratocystis lukuohia genome.</title>
        <authorList>
            <person name="Harrington T.C."/>
            <person name="Kim K."/>
            <person name="Mayers C.G."/>
        </authorList>
    </citation>
    <scope>NUCLEOTIDE SEQUENCE [LARGE SCALE GENOMIC DNA]</scope>
    <source>
        <strain evidence="2 3">C4212</strain>
    </source>
</reference>
<dbReference type="EMBL" id="JABSNW010000004">
    <property type="protein sequence ID" value="KAL2887667.1"/>
    <property type="molecule type" value="Genomic_DNA"/>
</dbReference>
<dbReference type="InterPro" id="IPR051236">
    <property type="entry name" value="HAT_RTT109-like"/>
</dbReference>
<name>A0ABR4MHA8_9PEZI</name>
<keyword evidence="1" id="KW-0732">Signal</keyword>
<evidence type="ECO:0000313" key="3">
    <source>
        <dbReference type="Proteomes" id="UP001610728"/>
    </source>
</evidence>
<dbReference type="RefSeq" id="XP_070858847.1">
    <property type="nucleotide sequence ID" value="XM_071002800.1"/>
</dbReference>
<protein>
    <submittedName>
        <fullName evidence="2">Altered inheritance of mitochondria protein 6 -like protein</fullName>
    </submittedName>
</protein>
<gene>
    <name evidence="2" type="ORF">HOO65_040004</name>
</gene>
<feature type="signal peptide" evidence="1">
    <location>
        <begin position="1"/>
        <end position="26"/>
    </location>
</feature>
<evidence type="ECO:0000256" key="1">
    <source>
        <dbReference type="SAM" id="SignalP"/>
    </source>
</evidence>
<keyword evidence="3" id="KW-1185">Reference proteome</keyword>
<dbReference type="PANTHER" id="PTHR31571">
    <property type="entry name" value="ALTERED INHERITANCE OF MITOCHONDRIA PROTEIN 6"/>
    <property type="match status" value="1"/>
</dbReference>
<evidence type="ECO:0000313" key="2">
    <source>
        <dbReference type="EMBL" id="KAL2887667.1"/>
    </source>
</evidence>
<dbReference type="Proteomes" id="UP001610728">
    <property type="component" value="Unassembled WGS sequence"/>
</dbReference>
<sequence>MAKSMNVLSSLIYLVVVEWTIPGASCAWFNSGQDYDLATVGVPLPCHSHNDYLRTRPLFDALEAGCTSVEADVWLRNNDLYISHKTPKTLEIPTFTELYVNPIFNILEDNINLAEGDIPVGVFSNFPNQELIVSLREWLWGNLLKAGVDYLNVDDLVGANRWLAKRKDRSNAMLEPQAQSLGSLRPEGSTVQPPPRQALELVAADQALRWHFPGQENGLKCGVEWWEELSLRNVGYRASDQMLHFLAVSVPKHTEAPDIKGLVYMSRMRRHTKPNDLILPTISPGFDGVVTFVTIEDQDTIAAI</sequence>
<organism evidence="2 3">
    <name type="scientific">Ceratocystis lukuohia</name>
    <dbReference type="NCBI Taxonomy" id="2019550"/>
    <lineage>
        <taxon>Eukaryota</taxon>
        <taxon>Fungi</taxon>
        <taxon>Dikarya</taxon>
        <taxon>Ascomycota</taxon>
        <taxon>Pezizomycotina</taxon>
        <taxon>Sordariomycetes</taxon>
        <taxon>Hypocreomycetidae</taxon>
        <taxon>Microascales</taxon>
        <taxon>Ceratocystidaceae</taxon>
        <taxon>Ceratocystis</taxon>
    </lineage>
</organism>
<dbReference type="GeneID" id="98117780"/>
<proteinExistence type="predicted"/>